<organism evidence="1 2">
    <name type="scientific">Acidocella aminolytica 101 = DSM 11237</name>
    <dbReference type="NCBI Taxonomy" id="1120923"/>
    <lineage>
        <taxon>Bacteria</taxon>
        <taxon>Pseudomonadati</taxon>
        <taxon>Pseudomonadota</taxon>
        <taxon>Alphaproteobacteria</taxon>
        <taxon>Acetobacterales</taxon>
        <taxon>Acidocellaceae</taxon>
        <taxon>Acidocella</taxon>
    </lineage>
</organism>
<reference evidence="1 2" key="1">
    <citation type="submission" date="2012-11" db="EMBL/GenBank/DDBJ databases">
        <title>Whole genome sequence of Acidocella aminolytica 101 = DSM 11237.</title>
        <authorList>
            <person name="Azuma Y."/>
            <person name="Higashiura N."/>
            <person name="Hirakawa H."/>
            <person name="Matsushita K."/>
        </authorList>
    </citation>
    <scope>NUCLEOTIDE SEQUENCE [LARGE SCALE GENOMIC DNA]</scope>
    <source>
        <strain evidence="2">101 / DSM 11237</strain>
    </source>
</reference>
<dbReference type="Proteomes" id="UP000032668">
    <property type="component" value="Unassembled WGS sequence"/>
</dbReference>
<dbReference type="EMBL" id="BANC01000030">
    <property type="protein sequence ID" value="GAN79779.1"/>
    <property type="molecule type" value="Genomic_DNA"/>
</dbReference>
<evidence type="ECO:0000313" key="2">
    <source>
        <dbReference type="Proteomes" id="UP000032668"/>
    </source>
</evidence>
<dbReference type="AlphaFoldDB" id="A0A0D6PFZ2"/>
<evidence type="ECO:0000313" key="1">
    <source>
        <dbReference type="EMBL" id="GAN79779.1"/>
    </source>
</evidence>
<dbReference type="RefSeq" id="WP_048878221.1">
    <property type="nucleotide sequence ID" value="NZ_BANC01000030.1"/>
</dbReference>
<keyword evidence="2" id="KW-1185">Reference proteome</keyword>
<proteinExistence type="predicted"/>
<comment type="caution">
    <text evidence="1">The sequence shown here is derived from an EMBL/GenBank/DDBJ whole genome shotgun (WGS) entry which is preliminary data.</text>
</comment>
<accession>A0A0D6PFZ2</accession>
<sequence>MDAATIQAKIWAGYGKAASRVGALYQQFRPTDPLAPMAKAKGTIYAAFDAGNYKFNAPQGYGKPTWRALLDGRSTAVGDILKGAGGTFFIVGQDALLPILAVQANATVTVYKAAAPAGYGVQPYGGDVEATRQEIMAGWPASILSGSHTPENGPVGLPGDARTPWKEVLLPAIAGVTITTDNFITDSAGARFQVSDAELTSMGWRLAATQREA</sequence>
<protein>
    <submittedName>
        <fullName evidence="1">Uncharacterized protein</fullName>
    </submittedName>
</protein>
<gene>
    <name evidence="1" type="ORF">Aam_030_012</name>
</gene>
<dbReference type="STRING" id="1120923.SAMN02746095_02953"/>
<dbReference type="OrthoDB" id="7271194at2"/>
<name>A0A0D6PFZ2_9PROT</name>